<dbReference type="EMBL" id="AFAR01000016">
    <property type="protein sequence ID" value="EGF29659.1"/>
    <property type="molecule type" value="Genomic_DNA"/>
</dbReference>
<dbReference type="GO" id="GO:1990742">
    <property type="term" value="C:microvesicle"/>
    <property type="evidence" value="ECO:0007669"/>
    <property type="project" value="UniProtKB-ARBA"/>
</dbReference>
<dbReference type="GO" id="GO:0005737">
    <property type="term" value="C:cytoplasm"/>
    <property type="evidence" value="ECO:0007669"/>
    <property type="project" value="UniProtKB-SubCell"/>
</dbReference>
<keyword evidence="7 8" id="KW-0030">Aminoacyl-tRNA synthetase</keyword>
<keyword evidence="2 8" id="KW-0963">Cytoplasm</keyword>
<keyword evidence="6 8" id="KW-0648">Protein biosynthesis</keyword>
<dbReference type="PATRIC" id="fig|991778.3.peg.317"/>
<dbReference type="SUPFAM" id="SSF52954">
    <property type="entry name" value="Class II aaRS ABD-related"/>
    <property type="match status" value="1"/>
</dbReference>
<dbReference type="InterPro" id="IPR002314">
    <property type="entry name" value="aa-tRNA-synt_IIb"/>
</dbReference>
<evidence type="ECO:0000256" key="8">
    <source>
        <dbReference type="HAMAP-Rule" id="MF_00253"/>
    </source>
</evidence>
<evidence type="ECO:0000313" key="11">
    <source>
        <dbReference type="Proteomes" id="UP000006222"/>
    </source>
</evidence>
<keyword evidence="3 8" id="KW-0436">Ligase</keyword>
<dbReference type="CDD" id="cd00774">
    <property type="entry name" value="GlyRS-like_core"/>
    <property type="match status" value="1"/>
</dbReference>
<sequence length="555" mass="63542">MLGWISLHSSIACPILMKSMDALVSLCKRRGFLFQSSEIYGGVQGFWDYGPLGVELKRNLKDAWWHDMISGHNELVSPAGAPSTFEMVGLDCTIIMHPQVWKCSGHYDLFHDHMVDCRESKKRYRFDQVRGRFVEYQGTKIFVSTLAEIEQEEDEVRRRGMKFFKLRPKNADELTVEKESLTLDKLDSTDNVLAPDAKTLGTLTEPREFNLMFKTTLGALGGEEDTTFLRPETAQGIFVNFKNVVDSSRVRIPFGIGQVGKSFRNEITPRNFTFRSREFEQMEIEFFCHPNQSQEWYRYWRDRRMAWYTKLGLSNESLIMREHHTEELAHYSVGTADIEYAFPFLPEGEYGELEGIAHRGDFDLRSHMEGKLDPATNPMTVELNEHGKPKHRGSGKDLAYRDDITNEKFVPHVIEPSAGADRAALAFLCEAYTEDEAPDENGKMQTRTVMKLDPRLAPIKAAVFPLVKKDGMPEVAQEIYGALKEHYNVFYDAKGAVGRRYRRQDEAGTPYCITVDGDSLTDKTVTIRDRDTLEQTRVKIDDVVSEIQSRMKAST</sequence>
<comment type="function">
    <text evidence="8">Catalyzes the attachment of glycine to tRNA(Gly).</text>
</comment>
<dbReference type="Pfam" id="PF03129">
    <property type="entry name" value="HGTP_anticodon"/>
    <property type="match status" value="1"/>
</dbReference>
<dbReference type="PROSITE" id="PS50862">
    <property type="entry name" value="AA_TRNA_LIGASE_II"/>
    <property type="match status" value="1"/>
</dbReference>
<dbReference type="AlphaFoldDB" id="F2AKY0"/>
<dbReference type="HAMAP" id="MF_00253_B">
    <property type="entry name" value="Gly_tRNA_synth_B"/>
    <property type="match status" value="1"/>
</dbReference>
<dbReference type="InterPro" id="IPR002315">
    <property type="entry name" value="tRNA-synt_gly"/>
</dbReference>
<dbReference type="GO" id="GO:0006426">
    <property type="term" value="P:glycyl-tRNA aminoacylation"/>
    <property type="evidence" value="ECO:0007669"/>
    <property type="project" value="UniProtKB-UniRule"/>
</dbReference>
<dbReference type="Gene3D" id="3.30.930.10">
    <property type="entry name" value="Bira Bifunctional Protein, Domain 2"/>
    <property type="match status" value="1"/>
</dbReference>
<dbReference type="InterPro" id="IPR036621">
    <property type="entry name" value="Anticodon-bd_dom_sf"/>
</dbReference>
<feature type="domain" description="Aminoacyl-transfer RNA synthetases class-II family profile" evidence="9">
    <location>
        <begin position="212"/>
        <end position="458"/>
    </location>
</feature>
<comment type="subcellular location">
    <subcellularLocation>
        <location evidence="8">Cytoplasm</location>
    </subcellularLocation>
</comment>
<keyword evidence="5 8" id="KW-0067">ATP-binding</keyword>
<comment type="catalytic activity">
    <reaction evidence="8">
        <text>tRNA(Gly) + glycine + ATP = glycyl-tRNA(Gly) + AMP + diphosphate</text>
        <dbReference type="Rhea" id="RHEA:16013"/>
        <dbReference type="Rhea" id="RHEA-COMP:9664"/>
        <dbReference type="Rhea" id="RHEA-COMP:9683"/>
        <dbReference type="ChEBI" id="CHEBI:30616"/>
        <dbReference type="ChEBI" id="CHEBI:33019"/>
        <dbReference type="ChEBI" id="CHEBI:57305"/>
        <dbReference type="ChEBI" id="CHEBI:78442"/>
        <dbReference type="ChEBI" id="CHEBI:78522"/>
        <dbReference type="ChEBI" id="CHEBI:456215"/>
        <dbReference type="EC" id="6.1.1.14"/>
    </reaction>
</comment>
<reference evidence="10 11" key="1">
    <citation type="journal article" date="2013" name="Mar. Genomics">
        <title>Expression of sulfatases in Rhodopirellula baltica and the diversity of sulfatases in the genus Rhodopirellula.</title>
        <authorList>
            <person name="Wegner C.E."/>
            <person name="Richter-Heitmann T."/>
            <person name="Klindworth A."/>
            <person name="Klockow C."/>
            <person name="Richter M."/>
            <person name="Achstetter T."/>
            <person name="Glockner F.O."/>
            <person name="Harder J."/>
        </authorList>
    </citation>
    <scope>NUCLEOTIDE SEQUENCE [LARGE SCALE GENOMIC DNA]</scope>
    <source>
        <strain evidence="10 11">WH47</strain>
    </source>
</reference>
<dbReference type="InterPro" id="IPR022961">
    <property type="entry name" value="Gly_tRNA_ligase_bac"/>
</dbReference>
<dbReference type="GO" id="GO:0005524">
    <property type="term" value="F:ATP binding"/>
    <property type="evidence" value="ECO:0007669"/>
    <property type="project" value="UniProtKB-UniRule"/>
</dbReference>
<feature type="binding site" evidence="8">
    <location>
        <begin position="419"/>
        <end position="422"/>
    </location>
    <ligand>
        <name>ATP</name>
        <dbReference type="ChEBI" id="CHEBI:30616"/>
    </ligand>
</feature>
<feature type="binding site" evidence="8">
    <location>
        <begin position="352"/>
        <end position="353"/>
    </location>
    <ligand>
        <name>ATP</name>
        <dbReference type="ChEBI" id="CHEBI:30616"/>
    </ligand>
</feature>
<dbReference type="GO" id="GO:0015966">
    <property type="term" value="P:diadenosine tetraphosphate biosynthetic process"/>
    <property type="evidence" value="ECO:0007669"/>
    <property type="project" value="UniProtKB-ARBA"/>
</dbReference>
<proteinExistence type="inferred from homology"/>
<keyword evidence="4 8" id="KW-0547">Nucleotide-binding</keyword>
<evidence type="ECO:0000256" key="2">
    <source>
        <dbReference type="ARBA" id="ARBA00022490"/>
    </source>
</evidence>
<dbReference type="PANTHER" id="PTHR10745:SF8">
    <property type="entry name" value="DNA POLYMERASE SUBUNIT GAMMA-2, MITOCHONDRIAL"/>
    <property type="match status" value="1"/>
</dbReference>
<dbReference type="InterPro" id="IPR006195">
    <property type="entry name" value="aa-tRNA-synth_II"/>
</dbReference>
<feature type="binding site" evidence="8">
    <location>
        <begin position="279"/>
        <end position="283"/>
    </location>
    <ligand>
        <name>substrate</name>
    </ligand>
</feature>
<protein>
    <recommendedName>
        <fullName evidence="8">Glycine--tRNA ligase</fullName>
        <ecNumber evidence="8">6.1.1.14</ecNumber>
    </recommendedName>
    <alternativeName>
        <fullName evidence="8">Glycyl-tRNA synthetase</fullName>
        <shortName evidence="8">GlyRS</shortName>
    </alternativeName>
</protein>
<dbReference type="InterPro" id="IPR027031">
    <property type="entry name" value="Gly-tRNA_synthase/POLG2"/>
</dbReference>
<dbReference type="GO" id="GO:0070062">
    <property type="term" value="C:extracellular exosome"/>
    <property type="evidence" value="ECO:0007669"/>
    <property type="project" value="UniProtKB-ARBA"/>
</dbReference>
<dbReference type="SUPFAM" id="SSF55681">
    <property type="entry name" value="Class II aaRS and biotin synthetases"/>
    <property type="match status" value="1"/>
</dbReference>
<evidence type="ECO:0000313" key="10">
    <source>
        <dbReference type="EMBL" id="EGF29659.1"/>
    </source>
</evidence>
<dbReference type="FunFam" id="3.40.50.800:FF:000002">
    <property type="entry name" value="Glycine--tRNA ligase"/>
    <property type="match status" value="1"/>
</dbReference>
<feature type="binding site" evidence="8">
    <location>
        <begin position="415"/>
        <end position="419"/>
    </location>
    <ligand>
        <name>substrate</name>
    </ligand>
</feature>
<evidence type="ECO:0000259" key="9">
    <source>
        <dbReference type="PROSITE" id="PS50862"/>
    </source>
</evidence>
<dbReference type="GO" id="GO:0004081">
    <property type="term" value="F:bis(5'-nucleosyl)-tetraphosphatase (asymmetrical) activity"/>
    <property type="evidence" value="ECO:0007669"/>
    <property type="project" value="UniProtKB-ARBA"/>
</dbReference>
<feature type="binding site" evidence="8">
    <location>
        <position position="125"/>
    </location>
    <ligand>
        <name>substrate</name>
    </ligand>
</feature>
<dbReference type="InterPro" id="IPR045864">
    <property type="entry name" value="aa-tRNA-synth_II/BPL/LPL"/>
</dbReference>
<dbReference type="PANTHER" id="PTHR10745">
    <property type="entry name" value="GLYCYL-TRNA SYNTHETASE/DNA POLYMERASE SUBUNIT GAMMA-2"/>
    <property type="match status" value="1"/>
</dbReference>
<name>F2AKY0_RHOBT</name>
<evidence type="ECO:0000256" key="7">
    <source>
        <dbReference type="ARBA" id="ARBA00023146"/>
    </source>
</evidence>
<dbReference type="InterPro" id="IPR033731">
    <property type="entry name" value="GlyRS-like_core"/>
</dbReference>
<organism evidence="10 11">
    <name type="scientific">Rhodopirellula baltica WH47</name>
    <dbReference type="NCBI Taxonomy" id="991778"/>
    <lineage>
        <taxon>Bacteria</taxon>
        <taxon>Pseudomonadati</taxon>
        <taxon>Planctomycetota</taxon>
        <taxon>Planctomycetia</taxon>
        <taxon>Pirellulales</taxon>
        <taxon>Pirellulaceae</taxon>
        <taxon>Rhodopirellula</taxon>
    </lineage>
</organism>
<dbReference type="NCBIfam" id="TIGR00389">
    <property type="entry name" value="glyS_dimeric"/>
    <property type="match status" value="1"/>
</dbReference>
<comment type="subunit">
    <text evidence="8">Homodimer.</text>
</comment>
<dbReference type="EC" id="6.1.1.14" evidence="8"/>
<evidence type="ECO:0000256" key="6">
    <source>
        <dbReference type="ARBA" id="ARBA00022917"/>
    </source>
</evidence>
<dbReference type="Proteomes" id="UP000006222">
    <property type="component" value="Unassembled WGS sequence"/>
</dbReference>
<dbReference type="CDD" id="cd00858">
    <property type="entry name" value="GlyRS_anticodon"/>
    <property type="match status" value="1"/>
</dbReference>
<dbReference type="Gene3D" id="3.40.50.800">
    <property type="entry name" value="Anticodon-binding domain"/>
    <property type="match status" value="1"/>
</dbReference>
<comment type="similarity">
    <text evidence="1 8">Belongs to the class-II aminoacyl-tRNA synthetase family.</text>
</comment>
<feature type="binding site" evidence="8">
    <location>
        <begin position="274"/>
        <end position="279"/>
    </location>
    <ligand>
        <name>ATP</name>
        <dbReference type="ChEBI" id="CHEBI:30616"/>
    </ligand>
</feature>
<dbReference type="PRINTS" id="PR01043">
    <property type="entry name" value="TRNASYNTHGLY"/>
</dbReference>
<feature type="binding site" evidence="8">
    <location>
        <position position="232"/>
    </location>
    <ligand>
        <name>substrate</name>
    </ligand>
</feature>
<gene>
    <name evidence="8 10" type="primary">glyQS</name>
    <name evidence="10" type="ORF">RBWH47_05384</name>
</gene>
<evidence type="ECO:0000256" key="5">
    <source>
        <dbReference type="ARBA" id="ARBA00022840"/>
    </source>
</evidence>
<evidence type="ECO:0000256" key="1">
    <source>
        <dbReference type="ARBA" id="ARBA00008226"/>
    </source>
</evidence>
<comment type="caution">
    <text evidence="10">The sequence shown here is derived from an EMBL/GenBank/DDBJ whole genome shotgun (WGS) entry which is preliminary data.</text>
</comment>
<evidence type="ECO:0000256" key="3">
    <source>
        <dbReference type="ARBA" id="ARBA00022598"/>
    </source>
</evidence>
<dbReference type="InterPro" id="IPR004154">
    <property type="entry name" value="Anticodon-bd"/>
</dbReference>
<dbReference type="Pfam" id="PF00587">
    <property type="entry name" value="tRNA-synt_2b"/>
    <property type="match status" value="1"/>
</dbReference>
<feature type="binding site" evidence="8">
    <location>
        <begin position="264"/>
        <end position="266"/>
    </location>
    <ligand>
        <name>ATP</name>
        <dbReference type="ChEBI" id="CHEBI:30616"/>
    </ligand>
</feature>
<dbReference type="GO" id="GO:0004820">
    <property type="term" value="F:glycine-tRNA ligase activity"/>
    <property type="evidence" value="ECO:0007669"/>
    <property type="project" value="UniProtKB-UniRule"/>
</dbReference>
<evidence type="ECO:0000256" key="4">
    <source>
        <dbReference type="ARBA" id="ARBA00022741"/>
    </source>
</evidence>
<accession>F2AKY0</accession>
<dbReference type="NCBIfam" id="NF003211">
    <property type="entry name" value="PRK04173.1"/>
    <property type="match status" value="1"/>
</dbReference>